<organism evidence="2 3">
    <name type="scientific">Elsinoe batatas</name>
    <dbReference type="NCBI Taxonomy" id="2601811"/>
    <lineage>
        <taxon>Eukaryota</taxon>
        <taxon>Fungi</taxon>
        <taxon>Dikarya</taxon>
        <taxon>Ascomycota</taxon>
        <taxon>Pezizomycotina</taxon>
        <taxon>Dothideomycetes</taxon>
        <taxon>Dothideomycetidae</taxon>
        <taxon>Myriangiales</taxon>
        <taxon>Elsinoaceae</taxon>
        <taxon>Elsinoe</taxon>
    </lineage>
</organism>
<comment type="caution">
    <text evidence="2">The sequence shown here is derived from an EMBL/GenBank/DDBJ whole genome shotgun (WGS) entry which is preliminary data.</text>
</comment>
<feature type="region of interest" description="Disordered" evidence="1">
    <location>
        <begin position="41"/>
        <end position="81"/>
    </location>
</feature>
<evidence type="ECO:0000313" key="3">
    <source>
        <dbReference type="Proteomes" id="UP000809789"/>
    </source>
</evidence>
<gene>
    <name evidence="2" type="ORF">KVT40_004740</name>
</gene>
<sequence length="245" mass="28263">MAAGPQITTTTRATMRDPAMKIIDVRIAENMRQIEYYFVPTSESDSVRPSSPRSNPNKPSANSDQTAPAGWTTEPRTPQEAHDWDEMCVRFEEEDPDKAYLDQWVGFELDTVREGNATRNIEGSNAFQRKVLRRRIGGWVNVTLVFGTSSFVVQVPELRYLIVEPRMEAEDETRRHAEDGTRRDSVDNQPTNAVQVRALQLGPVWDGPLRSFTRYVEGSREWDRVAEETRRQMQERDEQVRAMMR</sequence>
<feature type="region of interest" description="Disordered" evidence="1">
    <location>
        <begin position="226"/>
        <end position="245"/>
    </location>
</feature>
<evidence type="ECO:0000256" key="1">
    <source>
        <dbReference type="SAM" id="MobiDB-lite"/>
    </source>
</evidence>
<feature type="region of interest" description="Disordered" evidence="1">
    <location>
        <begin position="169"/>
        <end position="192"/>
    </location>
</feature>
<dbReference type="Proteomes" id="UP000809789">
    <property type="component" value="Unassembled WGS sequence"/>
</dbReference>
<proteinExistence type="predicted"/>
<keyword evidence="3" id="KW-1185">Reference proteome</keyword>
<accession>A0A8K0PG71</accession>
<feature type="compositionally biased region" description="Basic and acidic residues" evidence="1">
    <location>
        <begin position="169"/>
        <end position="186"/>
    </location>
</feature>
<feature type="compositionally biased region" description="Low complexity" evidence="1">
    <location>
        <begin position="41"/>
        <end position="63"/>
    </location>
</feature>
<reference evidence="2" key="1">
    <citation type="submission" date="2021-07" db="EMBL/GenBank/DDBJ databases">
        <title>Elsinoe batatas strain:CRI-CJ2 Genome sequencing and assembly.</title>
        <authorList>
            <person name="Huang L."/>
        </authorList>
    </citation>
    <scope>NUCLEOTIDE SEQUENCE</scope>
    <source>
        <strain evidence="2">CRI-CJ2</strain>
    </source>
</reference>
<dbReference type="AlphaFoldDB" id="A0A8K0PG71"/>
<dbReference type="EMBL" id="JAESVG020000005">
    <property type="protein sequence ID" value="KAG8627257.1"/>
    <property type="molecule type" value="Genomic_DNA"/>
</dbReference>
<protein>
    <submittedName>
        <fullName evidence="2">Uncharacterized protein</fullName>
    </submittedName>
</protein>
<name>A0A8K0PG71_9PEZI</name>
<evidence type="ECO:0000313" key="2">
    <source>
        <dbReference type="EMBL" id="KAG8627257.1"/>
    </source>
</evidence>